<dbReference type="Gene3D" id="3.90.640.10">
    <property type="entry name" value="Actin, Chain A, domain 4"/>
    <property type="match status" value="1"/>
</dbReference>
<feature type="compositionally biased region" description="Acidic residues" evidence="15">
    <location>
        <begin position="54"/>
        <end position="63"/>
    </location>
</feature>
<evidence type="ECO:0000256" key="8">
    <source>
        <dbReference type="ARBA" id="ARBA00023242"/>
    </source>
</evidence>
<dbReference type="SMART" id="SM00268">
    <property type="entry name" value="ACTIN"/>
    <property type="match status" value="1"/>
</dbReference>
<evidence type="ECO:0000256" key="15">
    <source>
        <dbReference type="SAM" id="MobiDB-lite"/>
    </source>
</evidence>
<gene>
    <name evidence="16" type="primary">ARP4</name>
    <name evidence="16" type="ORF">BN1211_2732</name>
</gene>
<evidence type="ECO:0000256" key="10">
    <source>
        <dbReference type="ARBA" id="ARBA00038661"/>
    </source>
</evidence>
<evidence type="ECO:0000256" key="6">
    <source>
        <dbReference type="ARBA" id="ARBA00023163"/>
    </source>
</evidence>
<dbReference type="PANTHER" id="PTHR11937">
    <property type="entry name" value="ACTIN"/>
    <property type="match status" value="1"/>
</dbReference>
<organism evidence="16 17">
    <name type="scientific">Cyberlindnera jadinii (strain ATCC 18201 / CBS 1600 / BCRC 20928 / JCM 3617 / NBRC 0987 / NRRL Y-1542)</name>
    <name type="common">Torula yeast</name>
    <name type="synonym">Candida utilis</name>
    <dbReference type="NCBI Taxonomy" id="983966"/>
    <lineage>
        <taxon>Eukaryota</taxon>
        <taxon>Fungi</taxon>
        <taxon>Dikarya</taxon>
        <taxon>Ascomycota</taxon>
        <taxon>Saccharomycotina</taxon>
        <taxon>Saccharomycetes</taxon>
        <taxon>Phaffomycetales</taxon>
        <taxon>Phaffomycetaceae</taxon>
        <taxon>Cyberlindnera</taxon>
    </lineage>
</organism>
<evidence type="ECO:0000256" key="7">
    <source>
        <dbReference type="ARBA" id="ARBA00023204"/>
    </source>
</evidence>
<dbReference type="PROSITE" id="PS01132">
    <property type="entry name" value="ACTINS_ACT_LIKE"/>
    <property type="match status" value="1"/>
</dbReference>
<dbReference type="EMBL" id="CDQK01000003">
    <property type="protein sequence ID" value="CEP22374.1"/>
    <property type="molecule type" value="Genomic_DNA"/>
</dbReference>
<evidence type="ECO:0000256" key="2">
    <source>
        <dbReference type="ARBA" id="ARBA00022763"/>
    </source>
</evidence>
<keyword evidence="8" id="KW-0539">Nucleus</keyword>
<evidence type="ECO:0000256" key="3">
    <source>
        <dbReference type="ARBA" id="ARBA00022853"/>
    </source>
</evidence>
<dbReference type="CDD" id="cd13395">
    <property type="entry name" value="ASKHA_NBD_Arp4_ACTL6-like"/>
    <property type="match status" value="1"/>
</dbReference>
<dbReference type="SUPFAM" id="SSF53067">
    <property type="entry name" value="Actin-like ATPase domain"/>
    <property type="match status" value="2"/>
</dbReference>
<keyword evidence="2" id="KW-0227">DNA damage</keyword>
<comment type="subunit">
    <text evidence="10">Component of the NuA4 histone acetyltransferase complex, of the INO80 chromatin remodeling complex, and of the SWR1 chromatin remodeling complex.</text>
</comment>
<dbReference type="Proteomes" id="UP000038830">
    <property type="component" value="Unassembled WGS sequence"/>
</dbReference>
<dbReference type="GO" id="GO:0006281">
    <property type="term" value="P:DNA repair"/>
    <property type="evidence" value="ECO:0007669"/>
    <property type="project" value="UniProtKB-KW"/>
</dbReference>
<evidence type="ECO:0000256" key="14">
    <source>
        <dbReference type="ARBA" id="ARBA00077253"/>
    </source>
</evidence>
<evidence type="ECO:0000256" key="5">
    <source>
        <dbReference type="ARBA" id="ARBA00023159"/>
    </source>
</evidence>
<keyword evidence="7" id="KW-0234">DNA repair</keyword>
<accession>A0A0H5CCM8</accession>
<feature type="region of interest" description="Disordered" evidence="15">
    <location>
        <begin position="48"/>
        <end position="69"/>
    </location>
</feature>
<sequence>MAQNNSLLQVYGGDEVAAIVLDPGSQTTRAGYAGDDFPRIITPSYVGTSQESSDAMEVDDNDDNNLGKKKLTKRSNTYYSETALNYPKPGAELSPIVKDGLIQDWDSAVEQWQYIFDDLRVDFAEQPLLLTEPVWNSAKNREKSLEVALEQFQFPGFYLASSPTCVAFAQGRPSALVVDVGHDVVSVTPVVDGMCLAKTTLKTHYAGRYLSEQLKKRIQTDIVPLYKVKSKVLTAPNEEPRWVPTQFENITKSYDDYQIEQTVHQMKEYLLKIPREPIPKSEELSKEEFEEKYPTRSYELPNGHRFDLSKERFEVGDSLFNPINYEIPEFPAESGEPEIESKNDYVPIKRSFKKTNDEEDGPKKSSKVTVTHRGLTELTSHALSLVDVDIRAQLAHNIVVTGASSLITGLNERLFVELSQLHPGLKIRVHATGSSAERKFQSWIGGSVLSSLGTFHQLWVSKKEFEEVGVDRLLAQRFR</sequence>
<dbReference type="Pfam" id="PF00022">
    <property type="entry name" value="Actin"/>
    <property type="match status" value="1"/>
</dbReference>
<comment type="function">
    <text evidence="13">Chromatin interaction component of the NuA4 histone acetyltransferase complex which is involved in transcriptional activation of selected genes principally by acetylation of nucleosomal histone H4 and H2A. The NuA4 complex is also involved in DNA repair. Is required for NuA4 complex integrity. Component of the SWR1 complex which mediates the ATP-dependent exchange of histone H2A for the H2A variant HZT1 leading to transcriptional regulation of selected genes by chromatin remodeling. Component of the INO80 complex which remodels chromatin by shifting nucleosomes and is involved in DNA repair.</text>
</comment>
<keyword evidence="3" id="KW-0156">Chromatin regulator</keyword>
<keyword evidence="6" id="KW-0804">Transcription</keyword>
<dbReference type="FunFam" id="3.30.420.40:FF:000203">
    <property type="entry name" value="Actin-related protein 4"/>
    <property type="match status" value="1"/>
</dbReference>
<evidence type="ECO:0000256" key="9">
    <source>
        <dbReference type="ARBA" id="ARBA00038320"/>
    </source>
</evidence>
<keyword evidence="4" id="KW-0805">Transcription regulation</keyword>
<evidence type="ECO:0000256" key="1">
    <source>
        <dbReference type="ARBA" id="ARBA00004123"/>
    </source>
</evidence>
<dbReference type="GO" id="GO:0005634">
    <property type="term" value="C:nucleus"/>
    <property type="evidence" value="ECO:0007669"/>
    <property type="project" value="UniProtKB-SubCell"/>
</dbReference>
<protein>
    <recommendedName>
        <fullName evidence="11">Actin-related protein 4</fullName>
    </recommendedName>
    <alternativeName>
        <fullName evidence="12 14">Actin-like protein ARP4</fullName>
    </alternativeName>
</protein>
<reference evidence="17" key="1">
    <citation type="journal article" date="2015" name="J. Biotechnol.">
        <title>The structure of the Cyberlindnera jadinii genome and its relation to Candida utilis analyzed by the occurrence of single nucleotide polymorphisms.</title>
        <authorList>
            <person name="Rupp O."/>
            <person name="Brinkrolf K."/>
            <person name="Buerth C."/>
            <person name="Kunigo M."/>
            <person name="Schneider J."/>
            <person name="Jaenicke S."/>
            <person name="Goesmann A."/>
            <person name="Puehler A."/>
            <person name="Jaeger K.-E."/>
            <person name="Ernst J.F."/>
        </authorList>
    </citation>
    <scope>NUCLEOTIDE SEQUENCE [LARGE SCALE GENOMIC DNA]</scope>
    <source>
        <strain evidence="17">ATCC 18201 / CBS 1600 / BCRC 20928 / JCM 3617 / NBRC 0987 / NRRL Y-1542</strain>
    </source>
</reference>
<keyword evidence="5" id="KW-0010">Activator</keyword>
<dbReference type="AlphaFoldDB" id="A0A0H5CCM8"/>
<evidence type="ECO:0000256" key="12">
    <source>
        <dbReference type="ARBA" id="ARBA00042445"/>
    </source>
</evidence>
<dbReference type="InterPro" id="IPR004000">
    <property type="entry name" value="Actin"/>
</dbReference>
<comment type="subcellular location">
    <subcellularLocation>
        <location evidence="1">Nucleus</location>
    </subcellularLocation>
</comment>
<name>A0A0H5CCM8_CYBJN</name>
<evidence type="ECO:0000313" key="16">
    <source>
        <dbReference type="EMBL" id="CEP22374.1"/>
    </source>
</evidence>
<proteinExistence type="inferred from homology"/>
<dbReference type="FunFam" id="3.30.420.40:FF:000058">
    <property type="entry name" value="Putative actin-related protein 5"/>
    <property type="match status" value="1"/>
</dbReference>
<dbReference type="InterPro" id="IPR020902">
    <property type="entry name" value="Actin/actin-like_CS"/>
</dbReference>
<evidence type="ECO:0000256" key="13">
    <source>
        <dbReference type="ARBA" id="ARBA00053941"/>
    </source>
</evidence>
<comment type="similarity">
    <text evidence="9">Belongs to the actin family. ARP4 subfamily.</text>
</comment>
<evidence type="ECO:0000256" key="4">
    <source>
        <dbReference type="ARBA" id="ARBA00023015"/>
    </source>
</evidence>
<dbReference type="GO" id="GO:0006325">
    <property type="term" value="P:chromatin organization"/>
    <property type="evidence" value="ECO:0007669"/>
    <property type="project" value="UniProtKB-KW"/>
</dbReference>
<dbReference type="InterPro" id="IPR043129">
    <property type="entry name" value="ATPase_NBD"/>
</dbReference>
<dbReference type="Gene3D" id="3.30.420.40">
    <property type="match status" value="3"/>
</dbReference>
<evidence type="ECO:0000256" key="11">
    <source>
        <dbReference type="ARBA" id="ARBA00041020"/>
    </source>
</evidence>
<evidence type="ECO:0000313" key="17">
    <source>
        <dbReference type="Proteomes" id="UP000038830"/>
    </source>
</evidence>